<dbReference type="AlphaFoldDB" id="A0A0V0XDX4"/>
<dbReference type="Proteomes" id="UP000054815">
    <property type="component" value="Unassembled WGS sequence"/>
</dbReference>
<dbReference type="EMBL" id="JYDU01000426">
    <property type="protein sequence ID" value="KRX86205.1"/>
    <property type="molecule type" value="Genomic_DNA"/>
</dbReference>
<gene>
    <name evidence="1" type="ORF">T4E_10914</name>
</gene>
<proteinExistence type="predicted"/>
<accession>A0A0V0XDX4</accession>
<protein>
    <submittedName>
        <fullName evidence="1">Uncharacterized protein</fullName>
    </submittedName>
</protein>
<evidence type="ECO:0000313" key="2">
    <source>
        <dbReference type="Proteomes" id="UP000054815"/>
    </source>
</evidence>
<feature type="non-terminal residue" evidence="1">
    <location>
        <position position="1"/>
    </location>
</feature>
<organism evidence="1 2">
    <name type="scientific">Trichinella pseudospiralis</name>
    <name type="common">Parasitic roundworm</name>
    <dbReference type="NCBI Taxonomy" id="6337"/>
    <lineage>
        <taxon>Eukaryota</taxon>
        <taxon>Metazoa</taxon>
        <taxon>Ecdysozoa</taxon>
        <taxon>Nematoda</taxon>
        <taxon>Enoplea</taxon>
        <taxon>Dorylaimia</taxon>
        <taxon>Trichinellida</taxon>
        <taxon>Trichinellidae</taxon>
        <taxon>Trichinella</taxon>
    </lineage>
</organism>
<evidence type="ECO:0000313" key="1">
    <source>
        <dbReference type="EMBL" id="KRX86205.1"/>
    </source>
</evidence>
<reference evidence="1 2" key="1">
    <citation type="submission" date="2015-01" db="EMBL/GenBank/DDBJ databases">
        <title>Evolution of Trichinella species and genotypes.</title>
        <authorList>
            <person name="Korhonen P.K."/>
            <person name="Edoardo P."/>
            <person name="Giuseppe L.R."/>
            <person name="Gasser R.B."/>
        </authorList>
    </citation>
    <scope>NUCLEOTIDE SEQUENCE [LARGE SCALE GENOMIC DNA]</scope>
    <source>
        <strain evidence="1">ISS141</strain>
    </source>
</reference>
<comment type="caution">
    <text evidence="1">The sequence shown here is derived from an EMBL/GenBank/DDBJ whole genome shotgun (WGS) entry which is preliminary data.</text>
</comment>
<name>A0A0V0XDX4_TRIPS</name>
<sequence length="176" mass="19415">LKNIGAISWTAACRTLPCLTVAYQWERGIICLVRVNYIGIAALASTEGDFGFLKNIGAISWAAACRTLPCLTVAYRWERGIICLVRVNYIGIAAFVFSQNIGAVSLAGACRALPCFTIAYRWDGGIICFWDCDAVARTVMTRKQHIQYSRLNELSHTSTSQTIQLLASFNVAILRK</sequence>